<reference evidence="2 3" key="1">
    <citation type="submission" date="2019-06" db="EMBL/GenBank/DDBJ databases">
        <title>Desulfobotulus mexicanus sp. nov., a novel sulfate-reducing bacterium isolated from the sediment of an alkaline crater lake in Mexico.</title>
        <authorList>
            <person name="Hirschler-Rea A."/>
        </authorList>
    </citation>
    <scope>NUCLEOTIDE SEQUENCE [LARGE SCALE GENOMIC DNA]</scope>
    <source>
        <strain evidence="2 3">PAR22N</strain>
    </source>
</reference>
<dbReference type="Proteomes" id="UP000321899">
    <property type="component" value="Unassembled WGS sequence"/>
</dbReference>
<sequence>MPAGKSLIKFIGTEGGLFMEVEIRILSTPEDMDACISLQKTIWGLEDQGVTSPISLKAWSMEDVRTGFVLGAFIEKRMVGMAITMATMEPGLAYGHMLGVLDEFRDRSVGGLLHQTLVKELLSRNIREMAWTYDPMESRNAYLYLTLQGGRGIRYMEDCFHVTCAMHAGIPMDRLLVRCSLEGQPENMDDMTTAEALALYPLASPEHMPHKDAVLLEIPGDLKALKMHDMDRVLRWQQDIRCVFTEYLNRRGYVATMLFSETSYTGRRSFYLLSRDKGIF</sequence>
<dbReference type="CDD" id="cd04301">
    <property type="entry name" value="NAT_SF"/>
    <property type="match status" value="1"/>
</dbReference>
<dbReference type="SUPFAM" id="SSF55729">
    <property type="entry name" value="Acyl-CoA N-acyltransferases (Nat)"/>
    <property type="match status" value="1"/>
</dbReference>
<dbReference type="EMBL" id="VDMB01000009">
    <property type="protein sequence ID" value="TYT74682.1"/>
    <property type="molecule type" value="Genomic_DNA"/>
</dbReference>
<gene>
    <name evidence="2" type="ORF">FIM25_08825</name>
</gene>
<dbReference type="GO" id="GO:0016747">
    <property type="term" value="F:acyltransferase activity, transferring groups other than amino-acyl groups"/>
    <property type="evidence" value="ECO:0007669"/>
    <property type="project" value="InterPro"/>
</dbReference>
<dbReference type="PROSITE" id="PS51186">
    <property type="entry name" value="GNAT"/>
    <property type="match status" value="1"/>
</dbReference>
<protein>
    <submittedName>
        <fullName evidence="2">GNAT family N-acetyltransferase</fullName>
    </submittedName>
</protein>
<evidence type="ECO:0000313" key="2">
    <source>
        <dbReference type="EMBL" id="TYT74682.1"/>
    </source>
</evidence>
<dbReference type="PANTHER" id="PTHR41700">
    <property type="entry name" value="GCN5-RELATED N-ACETYLTRANSFERASE"/>
    <property type="match status" value="1"/>
</dbReference>
<name>A0A5Q4VEH8_9BACT</name>
<keyword evidence="2" id="KW-0808">Transferase</keyword>
<accession>A0A5Q4VEH8</accession>
<proteinExistence type="predicted"/>
<dbReference type="Pfam" id="PF00583">
    <property type="entry name" value="Acetyltransf_1"/>
    <property type="match status" value="1"/>
</dbReference>
<dbReference type="InterPro" id="IPR000182">
    <property type="entry name" value="GNAT_dom"/>
</dbReference>
<feature type="domain" description="N-acetyltransferase" evidence="1">
    <location>
        <begin position="21"/>
        <end position="177"/>
    </location>
</feature>
<dbReference type="PANTHER" id="PTHR41700:SF1">
    <property type="entry name" value="N-ACETYLTRANSFERASE DOMAIN-CONTAINING PROTEIN"/>
    <property type="match status" value="1"/>
</dbReference>
<comment type="caution">
    <text evidence="2">The sequence shown here is derived from an EMBL/GenBank/DDBJ whole genome shotgun (WGS) entry which is preliminary data.</text>
</comment>
<dbReference type="InterPro" id="IPR016181">
    <property type="entry name" value="Acyl_CoA_acyltransferase"/>
</dbReference>
<dbReference type="InterPro" id="IPR038764">
    <property type="entry name" value="GNAT_N_AcTrfase_prd"/>
</dbReference>
<dbReference type="OrthoDB" id="9797990at2"/>
<evidence type="ECO:0000313" key="3">
    <source>
        <dbReference type="Proteomes" id="UP000321899"/>
    </source>
</evidence>
<dbReference type="AlphaFoldDB" id="A0A5Q4VEH8"/>
<dbReference type="Gene3D" id="3.40.630.30">
    <property type="match status" value="1"/>
</dbReference>
<keyword evidence="3" id="KW-1185">Reference proteome</keyword>
<evidence type="ECO:0000259" key="1">
    <source>
        <dbReference type="PROSITE" id="PS51186"/>
    </source>
</evidence>
<organism evidence="2 3">
    <name type="scientific">Desulfobotulus mexicanus</name>
    <dbReference type="NCBI Taxonomy" id="2586642"/>
    <lineage>
        <taxon>Bacteria</taxon>
        <taxon>Pseudomonadati</taxon>
        <taxon>Thermodesulfobacteriota</taxon>
        <taxon>Desulfobacteria</taxon>
        <taxon>Desulfobacterales</taxon>
        <taxon>Desulfobacteraceae</taxon>
        <taxon>Desulfobotulus</taxon>
    </lineage>
</organism>